<comment type="caution">
    <text evidence="1">The sequence shown here is derived from an EMBL/GenBank/DDBJ whole genome shotgun (WGS) entry which is preliminary data.</text>
</comment>
<protein>
    <submittedName>
        <fullName evidence="1">Uncharacterized protein</fullName>
    </submittedName>
</protein>
<organism evidence="1 2">
    <name type="scientific">Aspergillus cavernicola</name>
    <dbReference type="NCBI Taxonomy" id="176166"/>
    <lineage>
        <taxon>Eukaryota</taxon>
        <taxon>Fungi</taxon>
        <taxon>Dikarya</taxon>
        <taxon>Ascomycota</taxon>
        <taxon>Pezizomycotina</taxon>
        <taxon>Eurotiomycetes</taxon>
        <taxon>Eurotiomycetidae</taxon>
        <taxon>Eurotiales</taxon>
        <taxon>Aspergillaceae</taxon>
        <taxon>Aspergillus</taxon>
        <taxon>Aspergillus subgen. Nidulantes</taxon>
    </lineage>
</organism>
<dbReference type="EMBL" id="JBFXLS010000024">
    <property type="protein sequence ID" value="KAL2827642.1"/>
    <property type="molecule type" value="Genomic_DNA"/>
</dbReference>
<gene>
    <name evidence="1" type="ORF">BDW59DRAFT_144111</name>
</gene>
<proteinExistence type="predicted"/>
<dbReference type="Proteomes" id="UP001610335">
    <property type="component" value="Unassembled WGS sequence"/>
</dbReference>
<sequence length="138" mass="15097">MYSSLLNNVSKSALIKHAKTKSAATNYLENDPPPQKAIIITDEGVTQNPNTPLLRKIKTYTESGGLVIVGLHFPSYTAKNLIDNFFADFGLSWKAGAYQRDTFQLNPSSVLPDSVTSSTSLFPGPYSMKALHIQHAQP</sequence>
<keyword evidence="2" id="KW-1185">Reference proteome</keyword>
<evidence type="ECO:0000313" key="2">
    <source>
        <dbReference type="Proteomes" id="UP001610335"/>
    </source>
</evidence>
<accession>A0ABR4IJ82</accession>
<evidence type="ECO:0000313" key="1">
    <source>
        <dbReference type="EMBL" id="KAL2827642.1"/>
    </source>
</evidence>
<reference evidence="1 2" key="1">
    <citation type="submission" date="2024-07" db="EMBL/GenBank/DDBJ databases">
        <title>Section-level genome sequencing and comparative genomics of Aspergillus sections Usti and Cavernicolus.</title>
        <authorList>
            <consortium name="Lawrence Berkeley National Laboratory"/>
            <person name="Nybo J.L."/>
            <person name="Vesth T.C."/>
            <person name="Theobald S."/>
            <person name="Frisvad J.C."/>
            <person name="Larsen T.O."/>
            <person name="Kjaerboelling I."/>
            <person name="Rothschild-Mancinelli K."/>
            <person name="Lyhne E.K."/>
            <person name="Kogle M.E."/>
            <person name="Barry K."/>
            <person name="Clum A."/>
            <person name="Na H."/>
            <person name="Ledsgaard L."/>
            <person name="Lin J."/>
            <person name="Lipzen A."/>
            <person name="Kuo A."/>
            <person name="Riley R."/>
            <person name="Mondo S."/>
            <person name="LaButti K."/>
            <person name="Haridas S."/>
            <person name="Pangalinan J."/>
            <person name="Salamov A.A."/>
            <person name="Simmons B.A."/>
            <person name="Magnuson J.K."/>
            <person name="Chen J."/>
            <person name="Drula E."/>
            <person name="Henrissat B."/>
            <person name="Wiebenga A."/>
            <person name="Lubbers R.J."/>
            <person name="Gomes A.C."/>
            <person name="Makela M.R."/>
            <person name="Stajich J."/>
            <person name="Grigoriev I.V."/>
            <person name="Mortensen U.H."/>
            <person name="De vries R.P."/>
            <person name="Baker S.E."/>
            <person name="Andersen M.R."/>
        </authorList>
    </citation>
    <scope>NUCLEOTIDE SEQUENCE [LARGE SCALE GENOMIC DNA]</scope>
    <source>
        <strain evidence="1 2">CBS 600.67</strain>
    </source>
</reference>
<name>A0ABR4IJ82_9EURO</name>